<dbReference type="RefSeq" id="WP_181581654.1">
    <property type="nucleotide sequence ID" value="NZ_CP059399.1"/>
</dbReference>
<evidence type="ECO:0000313" key="2">
    <source>
        <dbReference type="EMBL" id="QLY30456.1"/>
    </source>
</evidence>
<feature type="domain" description="Mce/MlaD" evidence="1">
    <location>
        <begin position="39"/>
        <end position="110"/>
    </location>
</feature>
<dbReference type="InterPro" id="IPR052336">
    <property type="entry name" value="MlaD_Phospholipid_Transporter"/>
</dbReference>
<proteinExistence type="predicted"/>
<dbReference type="GO" id="GO:0005576">
    <property type="term" value="C:extracellular region"/>
    <property type="evidence" value="ECO:0007669"/>
    <property type="project" value="TreeGrafter"/>
</dbReference>
<dbReference type="InterPro" id="IPR003399">
    <property type="entry name" value="Mce/MlaD"/>
</dbReference>
<dbReference type="AlphaFoldDB" id="A0A7D6VI19"/>
<protein>
    <submittedName>
        <fullName evidence="2">MCE family protein</fullName>
    </submittedName>
</protein>
<gene>
    <name evidence="2" type="ORF">H0264_35970</name>
</gene>
<evidence type="ECO:0000313" key="3">
    <source>
        <dbReference type="Proteomes" id="UP000515512"/>
    </source>
</evidence>
<dbReference type="KEGG" id="nhu:H0264_35970"/>
<organism evidence="2 3">
    <name type="scientific">Nocardia huaxiensis</name>
    <dbReference type="NCBI Taxonomy" id="2755382"/>
    <lineage>
        <taxon>Bacteria</taxon>
        <taxon>Bacillati</taxon>
        <taxon>Actinomycetota</taxon>
        <taxon>Actinomycetes</taxon>
        <taxon>Mycobacteriales</taxon>
        <taxon>Nocardiaceae</taxon>
        <taxon>Nocardia</taxon>
    </lineage>
</organism>
<dbReference type="PANTHER" id="PTHR33371:SF16">
    <property type="entry name" value="MCE-FAMILY PROTEIN MCE3F"/>
    <property type="match status" value="1"/>
</dbReference>
<accession>A0A7D6VI19</accession>
<name>A0A7D6VI19_9NOCA</name>
<evidence type="ECO:0000259" key="1">
    <source>
        <dbReference type="Pfam" id="PF02470"/>
    </source>
</evidence>
<dbReference type="Proteomes" id="UP000515512">
    <property type="component" value="Chromosome"/>
</dbReference>
<sequence>MKLGSLLSLGSIAAISILGSAYLTVGVVRTDGFTEYTNATMLLTDSAGLGAGSRVLLTGVEVGEITSVRNTAGGVEVALRFDSEFEVPADSLVTIENLSALGEPYVEFTPNTDGGPYLRDGQRIDTAAVTPPMSISEVSRLVNQVLTQLDPEAISGFVDTFGTALHGTDAVIPGLARSTDLLAATLASRDPKIGAMLTDLQSIVPDMNWSGPAMAAGAPAFIEFGQRVDEIAQAIGRLVATGDTPAMYMEGNGLIPFLAKLTAWIDTAGPGLQELAPVLQPLVESATASAPRIDLSALISQALNGIGDDGAVRLRITVK</sequence>
<keyword evidence="3" id="KW-1185">Reference proteome</keyword>
<dbReference type="Pfam" id="PF02470">
    <property type="entry name" value="MlaD"/>
    <property type="match status" value="1"/>
</dbReference>
<reference evidence="2 3" key="1">
    <citation type="submission" date="2020-07" db="EMBL/GenBank/DDBJ databases">
        <authorList>
            <person name="Zhuang K."/>
            <person name="Ran Y."/>
        </authorList>
    </citation>
    <scope>NUCLEOTIDE SEQUENCE [LARGE SCALE GENOMIC DNA]</scope>
    <source>
        <strain evidence="2 3">WCH-YHL-001</strain>
    </source>
</reference>
<dbReference type="EMBL" id="CP059399">
    <property type="protein sequence ID" value="QLY30456.1"/>
    <property type="molecule type" value="Genomic_DNA"/>
</dbReference>
<dbReference type="PANTHER" id="PTHR33371">
    <property type="entry name" value="INTERMEMBRANE PHOSPHOLIPID TRANSPORT SYSTEM BINDING PROTEIN MLAD-RELATED"/>
    <property type="match status" value="1"/>
</dbReference>